<organism evidence="2 3">
    <name type="scientific">Shouchella lehensis G1</name>
    <dbReference type="NCBI Taxonomy" id="1246626"/>
    <lineage>
        <taxon>Bacteria</taxon>
        <taxon>Bacillati</taxon>
        <taxon>Bacillota</taxon>
        <taxon>Bacilli</taxon>
        <taxon>Bacillales</taxon>
        <taxon>Bacillaceae</taxon>
        <taxon>Shouchella</taxon>
    </lineage>
</organism>
<dbReference type="RefSeq" id="WP_038484582.1">
    <property type="nucleotide sequence ID" value="NZ_CP003923.1"/>
</dbReference>
<dbReference type="PATRIC" id="fig|1246626.3.peg.3924"/>
<keyword evidence="1" id="KW-1133">Transmembrane helix</keyword>
<name>A0A060M1Z1_9BACI</name>
<dbReference type="EMBL" id="CP003923">
    <property type="protein sequence ID" value="AIC96472.1"/>
    <property type="molecule type" value="Genomic_DNA"/>
</dbReference>
<dbReference type="AlphaFoldDB" id="A0A060M1Z1"/>
<accession>A0A060M1Z1</accession>
<feature type="transmembrane region" description="Helical" evidence="1">
    <location>
        <begin position="6"/>
        <end position="23"/>
    </location>
</feature>
<protein>
    <submittedName>
        <fullName evidence="2">Uncharacterized protein</fullName>
    </submittedName>
</protein>
<keyword evidence="3" id="KW-1185">Reference proteome</keyword>
<dbReference type="Proteomes" id="UP000027142">
    <property type="component" value="Chromosome"/>
</dbReference>
<dbReference type="HOGENOM" id="CLU_1358195_0_0_9"/>
<dbReference type="KEGG" id="ble:BleG1_3925"/>
<gene>
    <name evidence="2" type="ORF">BleG1_3925</name>
</gene>
<proteinExistence type="predicted"/>
<evidence type="ECO:0000313" key="3">
    <source>
        <dbReference type="Proteomes" id="UP000027142"/>
    </source>
</evidence>
<dbReference type="eggNOG" id="ENOG5030BU1">
    <property type="taxonomic scope" value="Bacteria"/>
</dbReference>
<keyword evidence="1" id="KW-0472">Membrane</keyword>
<keyword evidence="1" id="KW-0812">Transmembrane</keyword>
<sequence length="201" mass="23652">MTELIWISGIVLLLLLVYNAFIHPRLMKMRKIKQLEKKLTENDEYKDLLIAMCKAVEKELRQAGEAVDDIKKTYNLMGTKTTLHLGQKAIQIVFELENEELLFVNGQWMVKRTDGLHLDIPFTHYEADFYHEAATLFRLLPLWCQASNTHHFLPDEEAKKKRNQIEEKLFNEVQFFIHSLATRYEPNPLLNVKVQPERNSV</sequence>
<evidence type="ECO:0000313" key="2">
    <source>
        <dbReference type="EMBL" id="AIC96472.1"/>
    </source>
</evidence>
<evidence type="ECO:0000256" key="1">
    <source>
        <dbReference type="SAM" id="Phobius"/>
    </source>
</evidence>
<dbReference type="OrthoDB" id="2875707at2"/>
<reference evidence="2 3" key="1">
    <citation type="journal article" date="2014" name="Gene">
        <title>A comparative genomic analysis of the alkalitolerant soil bacterium Bacillus lehensis G1.</title>
        <authorList>
            <person name="Noor Y.M."/>
            <person name="Samsulrizal N.H."/>
            <person name="Jema'on N.A."/>
            <person name="Low K.O."/>
            <person name="Ramli A.N."/>
            <person name="Alias N.I."/>
            <person name="Damis S.I."/>
            <person name="Fuzi S.F."/>
            <person name="Isa M.N."/>
            <person name="Murad A.M."/>
            <person name="Raih M.F."/>
            <person name="Bakar F.D."/>
            <person name="Najimudin N."/>
            <person name="Mahadi N.M."/>
            <person name="Illias R.M."/>
        </authorList>
    </citation>
    <scope>NUCLEOTIDE SEQUENCE [LARGE SCALE GENOMIC DNA]</scope>
    <source>
        <strain evidence="2 3">G1</strain>
    </source>
</reference>